<dbReference type="PANTHER" id="PTHR43394:SF1">
    <property type="entry name" value="ATP-BINDING CASSETTE SUB-FAMILY B MEMBER 10, MITOCHONDRIAL"/>
    <property type="match status" value="1"/>
</dbReference>
<feature type="transmembrane region" description="Helical" evidence="8">
    <location>
        <begin position="175"/>
        <end position="193"/>
    </location>
</feature>
<organism evidence="11 12">
    <name type="scientific">Sulfoacidibacillus ferrooxidans</name>
    <dbReference type="NCBI Taxonomy" id="2005001"/>
    <lineage>
        <taxon>Bacteria</taxon>
        <taxon>Bacillati</taxon>
        <taxon>Bacillota</taxon>
        <taxon>Bacilli</taxon>
        <taxon>Bacillales</taxon>
        <taxon>Alicyclobacillaceae</taxon>
        <taxon>Sulfoacidibacillus</taxon>
    </lineage>
</organism>
<proteinExistence type="predicted"/>
<dbReference type="Pfam" id="PF00005">
    <property type="entry name" value="ABC_tran"/>
    <property type="match status" value="1"/>
</dbReference>
<dbReference type="InterPro" id="IPR011527">
    <property type="entry name" value="ABC1_TM_dom"/>
</dbReference>
<evidence type="ECO:0000256" key="7">
    <source>
        <dbReference type="ARBA" id="ARBA00023136"/>
    </source>
</evidence>
<keyword evidence="6 8" id="KW-1133">Transmembrane helix</keyword>
<keyword evidence="3 8" id="KW-0812">Transmembrane</keyword>
<comment type="subcellular location">
    <subcellularLocation>
        <location evidence="1">Cell membrane</location>
        <topology evidence="1">Multi-pass membrane protein</topology>
    </subcellularLocation>
</comment>
<dbReference type="GO" id="GO:0015421">
    <property type="term" value="F:ABC-type oligopeptide transporter activity"/>
    <property type="evidence" value="ECO:0007669"/>
    <property type="project" value="TreeGrafter"/>
</dbReference>
<keyword evidence="5 11" id="KW-0067">ATP-binding</keyword>
<dbReference type="GO" id="GO:0005524">
    <property type="term" value="F:ATP binding"/>
    <property type="evidence" value="ECO:0007669"/>
    <property type="project" value="UniProtKB-KW"/>
</dbReference>
<dbReference type="SUPFAM" id="SSF52540">
    <property type="entry name" value="P-loop containing nucleoside triphosphate hydrolases"/>
    <property type="match status" value="1"/>
</dbReference>
<dbReference type="Pfam" id="PF00664">
    <property type="entry name" value="ABC_membrane"/>
    <property type="match status" value="1"/>
</dbReference>
<evidence type="ECO:0000259" key="10">
    <source>
        <dbReference type="PROSITE" id="PS50929"/>
    </source>
</evidence>
<evidence type="ECO:0000256" key="1">
    <source>
        <dbReference type="ARBA" id="ARBA00004651"/>
    </source>
</evidence>
<dbReference type="SUPFAM" id="SSF90123">
    <property type="entry name" value="ABC transporter transmembrane region"/>
    <property type="match status" value="1"/>
</dbReference>
<protein>
    <submittedName>
        <fullName evidence="11">Multidrug resistance ABC transporter ATP-binding/permease protein YheH</fullName>
        <ecNumber evidence="11">3.6.3.-</ecNumber>
    </submittedName>
</protein>
<dbReference type="PANTHER" id="PTHR43394">
    <property type="entry name" value="ATP-DEPENDENT PERMEASE MDL1, MITOCHONDRIAL"/>
    <property type="match status" value="1"/>
</dbReference>
<dbReference type="InterPro" id="IPR036640">
    <property type="entry name" value="ABC1_TM_sf"/>
</dbReference>
<feature type="transmembrane region" description="Helical" evidence="8">
    <location>
        <begin position="72"/>
        <end position="97"/>
    </location>
</feature>
<dbReference type="Gene3D" id="3.40.50.300">
    <property type="entry name" value="P-loop containing nucleotide triphosphate hydrolases"/>
    <property type="match status" value="1"/>
</dbReference>
<dbReference type="SMART" id="SM00382">
    <property type="entry name" value="AAA"/>
    <property type="match status" value="1"/>
</dbReference>
<accession>A0A9X2AD31</accession>
<dbReference type="EC" id="3.6.3.-" evidence="11"/>
<evidence type="ECO:0000313" key="12">
    <source>
        <dbReference type="Proteomes" id="UP001139263"/>
    </source>
</evidence>
<dbReference type="CDD" id="cd03254">
    <property type="entry name" value="ABCC_Glucan_exporter_like"/>
    <property type="match status" value="1"/>
</dbReference>
<dbReference type="AlphaFoldDB" id="A0A9X2AD31"/>
<dbReference type="RefSeq" id="WP_241711473.1">
    <property type="nucleotide sequence ID" value="NZ_JALBUF010000001.1"/>
</dbReference>
<sequence>MSIDIGATKRKPREGMSSLLRLLPFARPYVLQFSVVFVLVVIFSATSVLQPYLVKIAIDRDISGSHINVHGLYVITAVYVGAVLLGLITNYLQLIILQYAGQSIIRKIRLELFSHIERQAMSFFDNNAIGRLVTNVSSDTETISQFFTQFFLSMVRDGLSLLMIIFMMFALNVRIASFAMILIPLIFMISILFRKRLRTAYQTTRTRLSNIVAFLAENLAGMRITQIFHQESRQSARYDTLNQSHRKANIHEYQVSVQFNRVLELLGNVAVAFVVWIGGGEVLHKAILFGTLYAFISYVRQFFTPINSITQQWNTLQSSIVAADRIGRLLATTPAIGDVDQPVAIGSGNGKIEFDHVTFGYKKDEYVLQDLSFSIQPGSLIGFVGATGAGKSSIMSLLTRFYEVDEGNILLDDVNIKQYRQQDLRRMIGIVQQDVHLFSGTVIDNIRLFRKEITEDEVIKAAQTVGAEEFILHLAEGYHTKILAKGANLSMGQRQLLSFARIAVQNPRVLILDEATASLDSQTEVLVQQGLAKLATHRTTLVIAHRLSTVRDADQIIVLDRGRIVETGTHETLLAQGGMYSQLYEKSFVENKYALSTNV</sequence>
<feature type="transmembrane region" description="Helical" evidence="8">
    <location>
        <begin position="150"/>
        <end position="169"/>
    </location>
</feature>
<comment type="caution">
    <text evidence="11">The sequence shown here is derived from an EMBL/GenBank/DDBJ whole genome shotgun (WGS) entry which is preliminary data.</text>
</comment>
<dbReference type="InterPro" id="IPR027417">
    <property type="entry name" value="P-loop_NTPase"/>
</dbReference>
<dbReference type="PROSITE" id="PS50893">
    <property type="entry name" value="ABC_TRANSPORTER_2"/>
    <property type="match status" value="1"/>
</dbReference>
<dbReference type="InterPro" id="IPR003593">
    <property type="entry name" value="AAA+_ATPase"/>
</dbReference>
<dbReference type="GO" id="GO:0016887">
    <property type="term" value="F:ATP hydrolysis activity"/>
    <property type="evidence" value="ECO:0007669"/>
    <property type="project" value="InterPro"/>
</dbReference>
<dbReference type="GO" id="GO:0005886">
    <property type="term" value="C:plasma membrane"/>
    <property type="evidence" value="ECO:0007669"/>
    <property type="project" value="UniProtKB-SubCell"/>
</dbReference>
<evidence type="ECO:0000256" key="2">
    <source>
        <dbReference type="ARBA" id="ARBA00022448"/>
    </source>
</evidence>
<evidence type="ECO:0000256" key="4">
    <source>
        <dbReference type="ARBA" id="ARBA00022741"/>
    </source>
</evidence>
<evidence type="ECO:0000256" key="8">
    <source>
        <dbReference type="SAM" id="Phobius"/>
    </source>
</evidence>
<name>A0A9X2AD31_9BACL</name>
<dbReference type="PROSITE" id="PS50929">
    <property type="entry name" value="ABC_TM1F"/>
    <property type="match status" value="1"/>
</dbReference>
<evidence type="ECO:0000313" key="11">
    <source>
        <dbReference type="EMBL" id="MCI0181842.1"/>
    </source>
</evidence>
<keyword evidence="2" id="KW-0813">Transport</keyword>
<dbReference type="InterPro" id="IPR003439">
    <property type="entry name" value="ABC_transporter-like_ATP-bd"/>
</dbReference>
<dbReference type="FunFam" id="3.40.50.300:FF:000287">
    <property type="entry name" value="Multidrug ABC transporter ATP-binding protein"/>
    <property type="match status" value="1"/>
</dbReference>
<feature type="transmembrane region" description="Helical" evidence="8">
    <location>
        <begin position="29"/>
        <end position="52"/>
    </location>
</feature>
<reference evidence="11" key="1">
    <citation type="submission" date="2022-03" db="EMBL/GenBank/DDBJ databases">
        <title>Draft Genome Sequence of Firmicute Strain S0AB, a Heterotrophic Iron/Sulfur-Oxidizing Extreme Acidophile.</title>
        <authorList>
            <person name="Vergara E."/>
            <person name="Pakostova E."/>
            <person name="Johnson D.B."/>
            <person name="Holmes D.S."/>
        </authorList>
    </citation>
    <scope>NUCLEOTIDE SEQUENCE</scope>
    <source>
        <strain evidence="11">S0AB</strain>
    </source>
</reference>
<evidence type="ECO:0000256" key="3">
    <source>
        <dbReference type="ARBA" id="ARBA00022692"/>
    </source>
</evidence>
<feature type="domain" description="ABC transporter" evidence="9">
    <location>
        <begin position="352"/>
        <end position="586"/>
    </location>
</feature>
<feature type="domain" description="ABC transmembrane type-1" evidence="10">
    <location>
        <begin position="35"/>
        <end position="318"/>
    </location>
</feature>
<dbReference type="EMBL" id="JALBUF010000001">
    <property type="protein sequence ID" value="MCI0181842.1"/>
    <property type="molecule type" value="Genomic_DNA"/>
</dbReference>
<gene>
    <name evidence="11" type="primary">yheH_1</name>
    <name evidence="11" type="ORF">MM817_00089</name>
</gene>
<keyword evidence="12" id="KW-1185">Reference proteome</keyword>
<dbReference type="InterPro" id="IPR039421">
    <property type="entry name" value="Type_1_exporter"/>
</dbReference>
<keyword evidence="7 8" id="KW-0472">Membrane</keyword>
<evidence type="ECO:0000256" key="5">
    <source>
        <dbReference type="ARBA" id="ARBA00022840"/>
    </source>
</evidence>
<keyword evidence="11" id="KW-0378">Hydrolase</keyword>
<keyword evidence="4" id="KW-0547">Nucleotide-binding</keyword>
<evidence type="ECO:0000256" key="6">
    <source>
        <dbReference type="ARBA" id="ARBA00022989"/>
    </source>
</evidence>
<dbReference type="Proteomes" id="UP001139263">
    <property type="component" value="Unassembled WGS sequence"/>
</dbReference>
<dbReference type="Gene3D" id="1.20.1560.10">
    <property type="entry name" value="ABC transporter type 1, transmembrane domain"/>
    <property type="match status" value="1"/>
</dbReference>
<dbReference type="CDD" id="cd18544">
    <property type="entry name" value="ABC_6TM_TmrA_like"/>
    <property type="match status" value="1"/>
</dbReference>
<evidence type="ECO:0000259" key="9">
    <source>
        <dbReference type="PROSITE" id="PS50893"/>
    </source>
</evidence>